<comment type="cofactor">
    <cofactor evidence="1">
        <name>Mg(2+)</name>
        <dbReference type="ChEBI" id="CHEBI:18420"/>
    </cofactor>
</comment>
<evidence type="ECO:0000256" key="1">
    <source>
        <dbReference type="ARBA" id="ARBA00001946"/>
    </source>
</evidence>
<dbReference type="SUPFAM" id="SSF56784">
    <property type="entry name" value="HAD-like"/>
    <property type="match status" value="1"/>
</dbReference>
<sequence length="237" mass="27576">MKFYRNLQPFKVISFDLDDTLYDNSMVIALAEQKFLTKLQQESQLTELDSTQWRYWKSKVMQQDPILCEDVIAWRITATRILLQHHHKKPQEIQRIIQSSMAEFIEWRHKISIPTQTFEVLNKLTQRYPLIAITNGNVDPKLIGLDYFKLVLRGGEHGRAKPHSQLFHQTAQHFQISPQNILHIGDHLVSDVQGAIQAGCQAIWINVTKQHINQCSETTLLPTLEIAKLDELLKFIN</sequence>
<dbReference type="PANTHER" id="PTHR46470:SF4">
    <property type="entry name" value="5-AMINO-6-(5-PHOSPHO-D-RIBITYLAMINO)URACIL PHOSPHATASE YIGB"/>
    <property type="match status" value="1"/>
</dbReference>
<organism evidence="4 5">
    <name type="scientific">[Haemophilus] felis</name>
    <dbReference type="NCBI Taxonomy" id="123822"/>
    <lineage>
        <taxon>Bacteria</taxon>
        <taxon>Pseudomonadati</taxon>
        <taxon>Pseudomonadota</taxon>
        <taxon>Gammaproteobacteria</taxon>
        <taxon>Pasteurellales</taxon>
        <taxon>Pasteurellaceae</taxon>
    </lineage>
</organism>
<keyword evidence="3" id="KW-0460">Magnesium</keyword>
<dbReference type="SFLD" id="SFLDG01129">
    <property type="entry name" value="C1.5:_HAD__Beta-PGM__Phosphata"/>
    <property type="match status" value="1"/>
</dbReference>
<dbReference type="Pfam" id="PF00702">
    <property type="entry name" value="Hydrolase"/>
    <property type="match status" value="1"/>
</dbReference>
<dbReference type="SFLD" id="SFLDS00003">
    <property type="entry name" value="Haloacid_Dehalogenase"/>
    <property type="match status" value="1"/>
</dbReference>
<dbReference type="NCBIfam" id="TIGR01549">
    <property type="entry name" value="HAD-SF-IA-v1"/>
    <property type="match status" value="1"/>
</dbReference>
<keyword evidence="2 4" id="KW-0378">Hydrolase</keyword>
<dbReference type="GO" id="GO:0009231">
    <property type="term" value="P:riboflavin biosynthetic process"/>
    <property type="evidence" value="ECO:0007669"/>
    <property type="project" value="TreeGrafter"/>
</dbReference>
<evidence type="ECO:0000256" key="3">
    <source>
        <dbReference type="ARBA" id="ARBA00022842"/>
    </source>
</evidence>
<dbReference type="EMBL" id="MUYB01000008">
    <property type="protein sequence ID" value="OOS06387.1"/>
    <property type="molecule type" value="Genomic_DNA"/>
</dbReference>
<dbReference type="InterPro" id="IPR006439">
    <property type="entry name" value="HAD-SF_hydro_IA"/>
</dbReference>
<evidence type="ECO:0000313" key="4">
    <source>
        <dbReference type="EMBL" id="OOS06387.1"/>
    </source>
</evidence>
<dbReference type="Gene3D" id="1.20.120.1600">
    <property type="match status" value="1"/>
</dbReference>
<dbReference type="AlphaFoldDB" id="A0A1T0B8D6"/>
<dbReference type="STRING" id="123822.B0188_02315"/>
<dbReference type="InterPro" id="IPR023214">
    <property type="entry name" value="HAD_sf"/>
</dbReference>
<dbReference type="PANTHER" id="PTHR46470">
    <property type="entry name" value="N-ACYLNEURAMINATE-9-PHOSPHATASE"/>
    <property type="match status" value="1"/>
</dbReference>
<dbReference type="Gene3D" id="3.40.50.1000">
    <property type="entry name" value="HAD superfamily/HAD-like"/>
    <property type="match status" value="1"/>
</dbReference>
<dbReference type="InterPro" id="IPR051400">
    <property type="entry name" value="HAD-like_hydrolase"/>
</dbReference>
<evidence type="ECO:0000313" key="5">
    <source>
        <dbReference type="Proteomes" id="UP000190023"/>
    </source>
</evidence>
<gene>
    <name evidence="4" type="ORF">B0188_02315</name>
</gene>
<evidence type="ECO:0000256" key="2">
    <source>
        <dbReference type="ARBA" id="ARBA00022801"/>
    </source>
</evidence>
<accession>A0A1T0B8D6</accession>
<name>A0A1T0B8D6_9PAST</name>
<comment type="caution">
    <text evidence="4">The sequence shown here is derived from an EMBL/GenBank/DDBJ whole genome shotgun (WGS) entry which is preliminary data.</text>
</comment>
<keyword evidence="5" id="KW-1185">Reference proteome</keyword>
<dbReference type="OrthoDB" id="367448at2"/>
<protein>
    <submittedName>
        <fullName evidence="4">HAD family hydrolase</fullName>
    </submittedName>
</protein>
<dbReference type="Proteomes" id="UP000190023">
    <property type="component" value="Unassembled WGS sequence"/>
</dbReference>
<dbReference type="GO" id="GO:0016787">
    <property type="term" value="F:hydrolase activity"/>
    <property type="evidence" value="ECO:0007669"/>
    <property type="project" value="UniProtKB-KW"/>
</dbReference>
<proteinExistence type="predicted"/>
<reference evidence="4 5" key="1">
    <citation type="submission" date="2017-02" db="EMBL/GenBank/DDBJ databases">
        <title>Draft genome sequence of Haemophilus felis CCUG 31170 type strain.</title>
        <authorList>
            <person name="Engstrom-Jakobsson H."/>
            <person name="Salva-Serra F."/>
            <person name="Thorell K."/>
            <person name="Gonzales-Siles L."/>
            <person name="Karlsson R."/>
            <person name="Boulund F."/>
            <person name="Engstrand L."/>
            <person name="Kristiansson E."/>
            <person name="Moore E."/>
        </authorList>
    </citation>
    <scope>NUCLEOTIDE SEQUENCE [LARGE SCALE GENOMIC DNA]</scope>
    <source>
        <strain evidence="4 5">CCUG 31170</strain>
    </source>
</reference>
<dbReference type="InterPro" id="IPR036412">
    <property type="entry name" value="HAD-like_sf"/>
</dbReference>
<dbReference type="NCBIfam" id="NF008018">
    <property type="entry name" value="PRK10748.1"/>
    <property type="match status" value="1"/>
</dbReference>